<evidence type="ECO:0000313" key="3">
    <source>
        <dbReference type="EMBL" id="MEY8041323.1"/>
    </source>
</evidence>
<dbReference type="EMBL" id="JBGEHV010000034">
    <property type="protein sequence ID" value="MEY8041323.1"/>
    <property type="molecule type" value="Genomic_DNA"/>
</dbReference>
<keyword evidence="4" id="KW-1185">Reference proteome</keyword>
<dbReference type="Proteomes" id="UP001564626">
    <property type="component" value="Unassembled WGS sequence"/>
</dbReference>
<accession>A0ABV4CJS3</accession>
<sequence length="66" mass="6993">MAVRREPGNWRKSSRSVNTSTCVEVGSTGGGAAVRDTKDRAAGYFTATGTQWSAFIGAVKADRFHG</sequence>
<proteinExistence type="predicted"/>
<gene>
    <name evidence="3" type="ORF">AB8O55_18120</name>
</gene>
<evidence type="ECO:0000256" key="1">
    <source>
        <dbReference type="SAM" id="MobiDB-lite"/>
    </source>
</evidence>
<dbReference type="Pfam" id="PF04149">
    <property type="entry name" value="DUF397"/>
    <property type="match status" value="1"/>
</dbReference>
<evidence type="ECO:0000313" key="4">
    <source>
        <dbReference type="Proteomes" id="UP001564626"/>
    </source>
</evidence>
<name>A0ABV4CJS3_9PSEU</name>
<feature type="domain" description="DUF397" evidence="2">
    <location>
        <begin position="9"/>
        <end position="60"/>
    </location>
</feature>
<dbReference type="RefSeq" id="WP_345364097.1">
    <property type="nucleotide sequence ID" value="NZ_BAABII010000010.1"/>
</dbReference>
<feature type="region of interest" description="Disordered" evidence="1">
    <location>
        <begin position="1"/>
        <end position="31"/>
    </location>
</feature>
<reference evidence="3 4" key="1">
    <citation type="submission" date="2024-08" db="EMBL/GenBank/DDBJ databases">
        <title>Genome mining of Saccharopolyspora cebuensis PGLac3 from Nigerian medicinal plant.</title>
        <authorList>
            <person name="Ezeobiora C.E."/>
            <person name="Igbokwe N.H."/>
            <person name="Amin D.H."/>
            <person name="Mendie U.E."/>
        </authorList>
    </citation>
    <scope>NUCLEOTIDE SEQUENCE [LARGE SCALE GENOMIC DNA]</scope>
    <source>
        <strain evidence="3 4">PGLac3</strain>
    </source>
</reference>
<comment type="caution">
    <text evidence="3">The sequence shown here is derived from an EMBL/GenBank/DDBJ whole genome shotgun (WGS) entry which is preliminary data.</text>
</comment>
<organism evidence="3 4">
    <name type="scientific">Saccharopolyspora cebuensis</name>
    <dbReference type="NCBI Taxonomy" id="418759"/>
    <lineage>
        <taxon>Bacteria</taxon>
        <taxon>Bacillati</taxon>
        <taxon>Actinomycetota</taxon>
        <taxon>Actinomycetes</taxon>
        <taxon>Pseudonocardiales</taxon>
        <taxon>Pseudonocardiaceae</taxon>
        <taxon>Saccharopolyspora</taxon>
    </lineage>
</organism>
<dbReference type="InterPro" id="IPR007278">
    <property type="entry name" value="DUF397"/>
</dbReference>
<protein>
    <submittedName>
        <fullName evidence="3">DUF397 domain-containing protein</fullName>
    </submittedName>
</protein>
<evidence type="ECO:0000259" key="2">
    <source>
        <dbReference type="Pfam" id="PF04149"/>
    </source>
</evidence>